<evidence type="ECO:0000256" key="10">
    <source>
        <dbReference type="ARBA" id="ARBA00023004"/>
    </source>
</evidence>
<keyword evidence="15" id="KW-0349">Heme</keyword>
<dbReference type="InterPro" id="IPR056168">
    <property type="entry name" value="TPR_IF140/IFT172/WDR19"/>
</dbReference>
<evidence type="ECO:0000256" key="12">
    <source>
        <dbReference type="ARBA" id="ARBA00023069"/>
    </source>
</evidence>
<evidence type="ECO:0000256" key="3">
    <source>
        <dbReference type="ARBA" id="ARBA00010617"/>
    </source>
</evidence>
<comment type="similarity">
    <text evidence="3">Belongs to the cytochrome P450 family.</text>
</comment>
<dbReference type="InterPro" id="IPR017972">
    <property type="entry name" value="Cyt_P450_CS"/>
</dbReference>
<dbReference type="Gene3D" id="2.130.10.10">
    <property type="entry name" value="YVTN repeat-like/Quinoprotein amine dehydrogenase"/>
    <property type="match status" value="2"/>
</dbReference>
<evidence type="ECO:0000313" key="21">
    <source>
        <dbReference type="Proteomes" id="UP000183832"/>
    </source>
</evidence>
<feature type="domain" description="IF140/IFT172/WDR19 TPR" evidence="19">
    <location>
        <begin position="1460"/>
        <end position="1656"/>
    </location>
</feature>
<evidence type="ECO:0000256" key="16">
    <source>
        <dbReference type="PROSITE-ProRule" id="PRU00221"/>
    </source>
</evidence>
<evidence type="ECO:0000259" key="17">
    <source>
        <dbReference type="Pfam" id="PF05018"/>
    </source>
</evidence>
<comment type="cofactor">
    <cofactor evidence="1 15">
        <name>heme</name>
        <dbReference type="ChEBI" id="CHEBI:30413"/>
    </cofactor>
</comment>
<evidence type="ECO:0000256" key="15">
    <source>
        <dbReference type="PIRSR" id="PIRSR602401-1"/>
    </source>
</evidence>
<dbReference type="Gene3D" id="1.10.630.10">
    <property type="entry name" value="Cytochrome P450"/>
    <property type="match status" value="1"/>
</dbReference>
<dbReference type="GO" id="GO:0030992">
    <property type="term" value="C:intraciliary transport particle B"/>
    <property type="evidence" value="ECO:0007669"/>
    <property type="project" value="TreeGrafter"/>
</dbReference>
<dbReference type="Proteomes" id="UP000183832">
    <property type="component" value="Unassembled WGS sequence"/>
</dbReference>
<keyword evidence="10 15" id="KW-0408">Iron</keyword>
<dbReference type="GO" id="GO:0036064">
    <property type="term" value="C:ciliary basal body"/>
    <property type="evidence" value="ECO:0007669"/>
    <property type="project" value="TreeGrafter"/>
</dbReference>
<dbReference type="GO" id="GO:0005506">
    <property type="term" value="F:iron ion binding"/>
    <property type="evidence" value="ECO:0007669"/>
    <property type="project" value="InterPro"/>
</dbReference>
<feature type="repeat" description="WD" evidence="16">
    <location>
        <begin position="716"/>
        <end position="748"/>
    </location>
</feature>
<dbReference type="GO" id="GO:0004497">
    <property type="term" value="F:monooxygenase activity"/>
    <property type="evidence" value="ECO:0007669"/>
    <property type="project" value="UniProtKB-KW"/>
</dbReference>
<keyword evidence="12" id="KW-0969">Cilium</keyword>
<evidence type="ECO:0000313" key="20">
    <source>
        <dbReference type="EMBL" id="CRK95655.1"/>
    </source>
</evidence>
<dbReference type="STRING" id="568069.A0A1J1I5Q0"/>
<keyword evidence="5 16" id="KW-0853">WD repeat</keyword>
<dbReference type="Gene3D" id="1.25.40.470">
    <property type="match status" value="4"/>
</dbReference>
<gene>
    <name evidence="20" type="ORF">CLUMA_CG009113</name>
</gene>
<dbReference type="Pfam" id="PF05018">
    <property type="entry name" value="CFA20_dom"/>
    <property type="match status" value="1"/>
</dbReference>
<keyword evidence="7" id="KW-0677">Repeat</keyword>
<dbReference type="InterPro" id="IPR015943">
    <property type="entry name" value="WD40/YVTN_repeat-like_dom_sf"/>
</dbReference>
<organism evidence="20 21">
    <name type="scientific">Clunio marinus</name>
    <dbReference type="NCBI Taxonomy" id="568069"/>
    <lineage>
        <taxon>Eukaryota</taxon>
        <taxon>Metazoa</taxon>
        <taxon>Ecdysozoa</taxon>
        <taxon>Arthropoda</taxon>
        <taxon>Hexapoda</taxon>
        <taxon>Insecta</taxon>
        <taxon>Pterygota</taxon>
        <taxon>Neoptera</taxon>
        <taxon>Endopterygota</taxon>
        <taxon>Diptera</taxon>
        <taxon>Nematocera</taxon>
        <taxon>Chironomoidea</taxon>
        <taxon>Chironomidae</taxon>
        <taxon>Clunio</taxon>
    </lineage>
</organism>
<sequence>MIIFLLMWNCKRPKNLPPGPPFWPIIGNVSVLKKLKTLKFHHLLWDNLSRTYGSLIGLKFFNDYVVIVSGNKWIKELYNRVELNGRPNGFFFRVRSFDKRLGVVFTDGDLWEDQRRFSVKAMKSFGFGKTTMYESIEFEAKELIKSIEKQLTCDGLSAIQKANNNIFDISVMNVMSTILRGKRYELDDEIIITLMESIHKCFQIIDMSGGILNHLPFIRHIFPRKSGYQPLIDSMKPLWNFLRINIDEVMKNFTDEISPNNFIEQYCVEIIKNNKNESFFTKEQLLALCIDFFQAGSETTSNTLAFAVLYMLHHPKVMQKVQNEIKSVAGNRLPKWIDHQNLKYTKATIYEIQRMSNVAPLGIAHRVTEDMKVQNFTIPKNSLVLFNIFSIHMDENCWKSPKDFNPDRFINDKNELIFNENFIPFGLGKRRCIGETLAKSSLFIFFTSFLHSFDISYEGTLPGLEGRDGITLSPHPFKVKLKRRSEVVKGFLSVFYSIGSKPLLIWDSHVKNGFIKRITDDDAKSLVLEIRSLNIENCYITAPSTPCVSLGVKMPFMIIIVKNLGKYFSFEVQVLDDHSQLHRFRLSNYQSQTKVTKSQTFMPLALNCGWNQIQLNLADFTRRAYGTCYLETVRVTVHANCRLRNVYFTDRLYTDDEKPASFKLMEPVELKKEPKMKLVSNKQKPVVETIRPTSPRKSCKVVKKMQLKFLKTAFEAQDHLNRIAGLSWSPNCQKLAVATADRTIILFDENGEKKDKFSTKPGESSASRTSYVIRGLAFSPDSTKLAVAQSDSIVYVYKLGENWNDKKVICNKFPQPSAVSCMIWLNSGMIIAGLEDGRVRALQCKNNKSQNLYGTEATVVALASNSRGTGIVSGHDDGSVIRFYLVEETGEPSGRLFQHTVPPAALAWSSGGIVAAGCDRKVNFYDWQGRLQRSFDYSRDDNEREFMVATCSPNGQAVAVGSFDRIRIYTWSPRQNSWSESLSKDIPNLYSITALAWRKDGARLSIGTVCGGVLIFESVIKRTIWQDKFEITFVAPSQVLLKSLQEPTNSMIVESQMGLEIDDVRIMGKDNYLVGRTDESLILCDLTRSLTSEVPWIASGSKHERFYFENPNVCLIFNAGELSLVEYGDNFILGSVRTEFVNPHLISVRLNERGNARNNKKLAYLLDMKTICVVDLIMQSVITQISHDSKLDWLELSETAHKLLFRDKKMRLIVVDISSGRKQTLLSKVSFVQWVSGSDVVVAQTDANLAIWYNIDLPEHVTIMSVRGDVYDVIREEGKTEVHTKEGATDHIYPLDEGLVEFGTALNDGDFGRAVTYLESLGEVPAAKAMWHNLANIALIQQNLRVAQRCFAALGNASKTFYLFETIKIGERYKESTGRSEIQCPEVRARLALLAGDLRSAERIYVDQGDLEAALQMYIKLRRWEDAIKLAERRGYPGLFDLKEKQMSYLLATNQEEKAGEVLEERGERDKALTLYIKANKPGRAARLALKTPNLIQNEDLVSRITSMLVRSELYELAGDLAQKTNQQETAMKFYKKGNSYSRAVEIARVISPNDVTILEDEWGDYLVQKRQLDASISHYIEAGAISKALDSAMGAKQFRKAVQIVKVLDDAEEITKYAGELSEHLSSNGDIETAEELLLKAEMYKEAITMLNKHNQWERSFDIAEQYLDRSEMSELFMDVALKLEGEKKYRDAEKVYITIGQPDIAINMYKNLEMYDGMIRLVERYHKEHLENTHLQLAKQLEEKGKLKNAEVHFIAAGDWKSAVHAYCAANKWEDAFRIAKQKGSEGASTQVAYMWAKSLPVEGAARLLTKMGLVDNSITFACDSGHFEFALDLCKATGKTPDEVHLKIALALEDEGKFDEAETEFILANKPREAIMMHVHGGDWKAALKVAEKYVPEAVSEVLINQANAALEARNYHEYETLLIRAERIDLIINHYKEYSMWNEAIRVAEEYMPQEVPELKRMQIRSNRSSASGDSRSLLQQASDYARNEEFRKAAECLLLINLTNAEEQSVERALLRAAEICNQFLEGREAVEVAQELGPRLVEINLMGPAAQLYLAAEMPKEAVDVFIQSDNWSKARRLAKEIDPQLIKYVESQQKFKLRNQGNVELLADIDISSALDLLAEQGQWTRCIEKAKQHGGQVLQKYLAQYAAQLIRDG</sequence>
<proteinExistence type="inferred from homology"/>
<evidence type="ECO:0000256" key="8">
    <source>
        <dbReference type="ARBA" id="ARBA00022803"/>
    </source>
</evidence>
<dbReference type="EMBL" id="CVRI01000042">
    <property type="protein sequence ID" value="CRK95655.1"/>
    <property type="molecule type" value="Genomic_DNA"/>
</dbReference>
<evidence type="ECO:0000259" key="18">
    <source>
        <dbReference type="Pfam" id="PF23387"/>
    </source>
</evidence>
<dbReference type="Pfam" id="PF00067">
    <property type="entry name" value="p450"/>
    <property type="match status" value="1"/>
</dbReference>
<evidence type="ECO:0000259" key="19">
    <source>
        <dbReference type="Pfam" id="PF24762"/>
    </source>
</evidence>
<dbReference type="InterPro" id="IPR036396">
    <property type="entry name" value="Cyt_P450_sf"/>
</dbReference>
<dbReference type="PRINTS" id="PR00385">
    <property type="entry name" value="P450"/>
</dbReference>
<dbReference type="InterPro" id="IPR002401">
    <property type="entry name" value="Cyt_P450_E_grp-I"/>
</dbReference>
<dbReference type="PANTHER" id="PTHR15722">
    <property type="entry name" value="IFT140/172-RELATED"/>
    <property type="match status" value="1"/>
</dbReference>
<dbReference type="FunFam" id="1.10.630.10:FF:000036">
    <property type="entry name" value="CYtochrome P450 family"/>
    <property type="match status" value="1"/>
</dbReference>
<dbReference type="InterPro" id="IPR001128">
    <property type="entry name" value="Cyt_P450"/>
</dbReference>
<dbReference type="InterPro" id="IPR001680">
    <property type="entry name" value="WD40_rpt"/>
</dbReference>
<dbReference type="FunFam" id="1.25.40.470:FF:000021">
    <property type="entry name" value="Intraflagellar transport protein osm-1"/>
    <property type="match status" value="1"/>
</dbReference>
<dbReference type="SUPFAM" id="SSF50978">
    <property type="entry name" value="WD40 repeat-like"/>
    <property type="match status" value="2"/>
</dbReference>
<feature type="domain" description="IFT80/172/WDR35 TPR" evidence="18">
    <location>
        <begin position="1330"/>
        <end position="1435"/>
    </location>
</feature>
<dbReference type="Pfam" id="PF24762">
    <property type="entry name" value="TPR_IF140-IFT172"/>
    <property type="match status" value="1"/>
</dbReference>
<evidence type="ECO:0000256" key="9">
    <source>
        <dbReference type="ARBA" id="ARBA00023002"/>
    </source>
</evidence>
<dbReference type="SUPFAM" id="SSF48264">
    <property type="entry name" value="Cytochrome P450"/>
    <property type="match status" value="1"/>
</dbReference>
<dbReference type="GO" id="GO:0016705">
    <property type="term" value="F:oxidoreductase activity, acting on paired donors, with incorporation or reduction of molecular oxygen"/>
    <property type="evidence" value="ECO:0007669"/>
    <property type="project" value="InterPro"/>
</dbReference>
<reference evidence="20 21" key="1">
    <citation type="submission" date="2015-04" db="EMBL/GenBank/DDBJ databases">
        <authorList>
            <person name="Syromyatnikov M.Y."/>
            <person name="Popov V.N."/>
        </authorList>
    </citation>
    <scope>NUCLEOTIDE SEQUENCE [LARGE SCALE GENOMIC DNA]</scope>
</reference>
<evidence type="ECO:0000256" key="14">
    <source>
        <dbReference type="ARBA" id="ARBA00038130"/>
    </source>
</evidence>
<dbReference type="PANTHER" id="PTHR15722:SF2">
    <property type="entry name" value="INTRAFLAGELLAR TRANSPORT PROTEIN 172 HOMOLOG"/>
    <property type="match status" value="1"/>
</dbReference>
<feature type="domain" description="CFA20" evidence="17">
    <location>
        <begin position="485"/>
        <end position="665"/>
    </location>
</feature>
<dbReference type="GO" id="GO:0005930">
    <property type="term" value="C:axoneme"/>
    <property type="evidence" value="ECO:0007669"/>
    <property type="project" value="TreeGrafter"/>
</dbReference>
<keyword evidence="11" id="KW-0503">Monooxygenase</keyword>
<dbReference type="PRINTS" id="PR00463">
    <property type="entry name" value="EP450I"/>
</dbReference>
<dbReference type="Pfam" id="PF00400">
    <property type="entry name" value="WD40"/>
    <property type="match status" value="1"/>
</dbReference>
<dbReference type="InterPro" id="IPR036322">
    <property type="entry name" value="WD40_repeat_dom_sf"/>
</dbReference>
<dbReference type="GO" id="GO:0042073">
    <property type="term" value="P:intraciliary transport"/>
    <property type="evidence" value="ECO:0007669"/>
    <property type="project" value="TreeGrafter"/>
</dbReference>
<comment type="subcellular location">
    <subcellularLocation>
        <location evidence="2">Cell projection</location>
        <location evidence="2">Cilium</location>
    </subcellularLocation>
</comment>
<comment type="similarity">
    <text evidence="14">Belongs to the IFT172 family.</text>
</comment>
<dbReference type="SMART" id="SM00320">
    <property type="entry name" value="WD40"/>
    <property type="match status" value="7"/>
</dbReference>
<feature type="binding site" description="axial binding residue" evidence="15">
    <location>
        <position position="432"/>
    </location>
    <ligand>
        <name>heme</name>
        <dbReference type="ChEBI" id="CHEBI:30413"/>
    </ligand>
    <ligandPart>
        <name>Fe</name>
        <dbReference type="ChEBI" id="CHEBI:18248"/>
    </ligandPart>
</feature>
<accession>A0A1J1I5Q0</accession>
<dbReference type="GO" id="GO:0020037">
    <property type="term" value="F:heme binding"/>
    <property type="evidence" value="ECO:0007669"/>
    <property type="project" value="InterPro"/>
</dbReference>
<evidence type="ECO:0000256" key="11">
    <source>
        <dbReference type="ARBA" id="ARBA00023033"/>
    </source>
</evidence>
<evidence type="ECO:0000256" key="4">
    <source>
        <dbReference type="ARBA" id="ARBA00022473"/>
    </source>
</evidence>
<keyword evidence="13" id="KW-0966">Cell projection</keyword>
<evidence type="ECO:0000256" key="13">
    <source>
        <dbReference type="ARBA" id="ARBA00023273"/>
    </source>
</evidence>
<evidence type="ECO:0000256" key="6">
    <source>
        <dbReference type="ARBA" id="ARBA00022723"/>
    </source>
</evidence>
<dbReference type="CDD" id="cd20651">
    <property type="entry name" value="CYP15A1-like"/>
    <property type="match status" value="1"/>
</dbReference>
<keyword evidence="6 15" id="KW-0479">Metal-binding</keyword>
<name>A0A1J1I5Q0_9DIPT</name>
<dbReference type="Pfam" id="PF23387">
    <property type="entry name" value="TPR_IFT80_172"/>
    <property type="match status" value="1"/>
</dbReference>
<dbReference type="InterPro" id="IPR007714">
    <property type="entry name" value="CFA20_dom"/>
</dbReference>
<dbReference type="PROSITE" id="PS00086">
    <property type="entry name" value="CYTOCHROME_P450"/>
    <property type="match status" value="1"/>
</dbReference>
<evidence type="ECO:0000256" key="1">
    <source>
        <dbReference type="ARBA" id="ARBA00001971"/>
    </source>
</evidence>
<dbReference type="PROSITE" id="PS50082">
    <property type="entry name" value="WD_REPEATS_2"/>
    <property type="match status" value="1"/>
</dbReference>
<keyword evidence="21" id="KW-1185">Reference proteome</keyword>
<keyword evidence="4" id="KW-0217">Developmental protein</keyword>
<keyword evidence="9" id="KW-0560">Oxidoreductase</keyword>
<dbReference type="OrthoDB" id="2186662at2759"/>
<protein>
    <submittedName>
        <fullName evidence="20">CLUMA_CG009113, isoform A</fullName>
    </submittedName>
</protein>
<evidence type="ECO:0000256" key="5">
    <source>
        <dbReference type="ARBA" id="ARBA00022574"/>
    </source>
</evidence>
<evidence type="ECO:0000256" key="2">
    <source>
        <dbReference type="ARBA" id="ARBA00004138"/>
    </source>
</evidence>
<evidence type="ECO:0000256" key="7">
    <source>
        <dbReference type="ARBA" id="ARBA00022737"/>
    </source>
</evidence>
<dbReference type="InterPro" id="IPR056157">
    <property type="entry name" value="TPR_IFT80_172_dom"/>
</dbReference>
<keyword evidence="8" id="KW-0802">TPR repeat</keyword>